<dbReference type="GO" id="GO:0046872">
    <property type="term" value="F:metal ion binding"/>
    <property type="evidence" value="ECO:0007669"/>
    <property type="project" value="UniProtKB-KW"/>
</dbReference>
<dbReference type="KEGG" id="sutt:SUTMEG_11550"/>
<dbReference type="InterPro" id="IPR050954">
    <property type="entry name" value="ET_IronSulfur_Cluster-Binding"/>
</dbReference>
<feature type="domain" description="4Fe-4S ferredoxin-type" evidence="5">
    <location>
        <begin position="79"/>
        <end position="108"/>
    </location>
</feature>
<evidence type="ECO:0000313" key="7">
    <source>
        <dbReference type="Proteomes" id="UP000271003"/>
    </source>
</evidence>
<keyword evidence="1" id="KW-0004">4Fe-4S</keyword>
<dbReference type="EMBL" id="AP018786">
    <property type="protein sequence ID" value="BBF23264.1"/>
    <property type="molecule type" value="Genomic_DNA"/>
</dbReference>
<sequence length="211" mass="22790">MSKFGIIVDIDKCVGCHACAIACKEENQVAPGIFYERVHRSENVAANVVNYFRVSCMHCDNPACMKVCPAKAISKGPAGEVLVDAKKCIGCKMCLSACPYGAPQFNTEGRTSYFGDKVPLAERPLEAWQHHPAGKAEHCTLCTHRTSKGGIPACVEVCGIGALTFVDYENPTEAAKALIAKARPMNAAAGTEPKIRYIAKHMEVETFEPKV</sequence>
<evidence type="ECO:0000256" key="2">
    <source>
        <dbReference type="ARBA" id="ARBA00022723"/>
    </source>
</evidence>
<dbReference type="AlphaFoldDB" id="A0A2Z6IA74"/>
<evidence type="ECO:0000313" key="6">
    <source>
        <dbReference type="EMBL" id="BBF23264.1"/>
    </source>
</evidence>
<dbReference type="OrthoDB" id="9779457at2"/>
<dbReference type="PANTHER" id="PTHR43177">
    <property type="entry name" value="PROTEIN NRFC"/>
    <property type="match status" value="1"/>
</dbReference>
<protein>
    <submittedName>
        <fullName evidence="6">4Fe-4S ferredoxin</fullName>
    </submittedName>
</protein>
<dbReference type="RefSeq" id="WP_120176892.1">
    <property type="nucleotide sequence ID" value="NZ_AP018786.1"/>
</dbReference>
<keyword evidence="3" id="KW-0408">Iron</keyword>
<organism evidence="6 7">
    <name type="scientific">Sutterella megalosphaeroides</name>
    <dbReference type="NCBI Taxonomy" id="2494234"/>
    <lineage>
        <taxon>Bacteria</taxon>
        <taxon>Pseudomonadati</taxon>
        <taxon>Pseudomonadota</taxon>
        <taxon>Betaproteobacteria</taxon>
        <taxon>Burkholderiales</taxon>
        <taxon>Sutterellaceae</taxon>
        <taxon>Sutterella</taxon>
    </lineage>
</organism>
<dbReference type="CDD" id="cd10551">
    <property type="entry name" value="PsrB"/>
    <property type="match status" value="1"/>
</dbReference>
<keyword evidence="2" id="KW-0479">Metal-binding</keyword>
<name>A0A2Z6IA74_9BURK</name>
<dbReference type="PANTHER" id="PTHR43177:SF3">
    <property type="entry name" value="PROTEIN NRFC HOMOLOG"/>
    <property type="match status" value="1"/>
</dbReference>
<dbReference type="GO" id="GO:0051539">
    <property type="term" value="F:4 iron, 4 sulfur cluster binding"/>
    <property type="evidence" value="ECO:0007669"/>
    <property type="project" value="UniProtKB-KW"/>
</dbReference>
<accession>A0A2Z6IA74</accession>
<keyword evidence="4" id="KW-0411">Iron-sulfur</keyword>
<evidence type="ECO:0000259" key="5">
    <source>
        <dbReference type="PROSITE" id="PS51379"/>
    </source>
</evidence>
<dbReference type="PROSITE" id="PS00198">
    <property type="entry name" value="4FE4S_FER_1"/>
    <property type="match status" value="1"/>
</dbReference>
<dbReference type="InterPro" id="IPR017896">
    <property type="entry name" value="4Fe4S_Fe-S-bd"/>
</dbReference>
<evidence type="ECO:0000256" key="1">
    <source>
        <dbReference type="ARBA" id="ARBA00022485"/>
    </source>
</evidence>
<evidence type="ECO:0000256" key="4">
    <source>
        <dbReference type="ARBA" id="ARBA00023014"/>
    </source>
</evidence>
<dbReference type="InterPro" id="IPR017900">
    <property type="entry name" value="4Fe4S_Fe_S_CS"/>
</dbReference>
<gene>
    <name evidence="6" type="ORF">SUTMEG_11550</name>
</gene>
<dbReference type="Proteomes" id="UP000271003">
    <property type="component" value="Chromosome"/>
</dbReference>
<dbReference type="Gene3D" id="3.30.70.20">
    <property type="match status" value="4"/>
</dbReference>
<dbReference type="PROSITE" id="PS51379">
    <property type="entry name" value="4FE4S_FER_2"/>
    <property type="match status" value="3"/>
</dbReference>
<feature type="domain" description="4Fe-4S ferredoxin-type" evidence="5">
    <location>
        <begin position="45"/>
        <end position="78"/>
    </location>
</feature>
<dbReference type="Pfam" id="PF13247">
    <property type="entry name" value="Fer4_11"/>
    <property type="match status" value="2"/>
</dbReference>
<feature type="domain" description="4Fe-4S ferredoxin-type" evidence="5">
    <location>
        <begin position="4"/>
        <end position="33"/>
    </location>
</feature>
<proteinExistence type="predicted"/>
<keyword evidence="7" id="KW-1185">Reference proteome</keyword>
<dbReference type="SUPFAM" id="SSF54862">
    <property type="entry name" value="4Fe-4S ferredoxins"/>
    <property type="match status" value="1"/>
</dbReference>
<evidence type="ECO:0000256" key="3">
    <source>
        <dbReference type="ARBA" id="ARBA00023004"/>
    </source>
</evidence>
<reference evidence="6 7" key="1">
    <citation type="journal article" date="2018" name="Int. J. Syst. Evol. Microbiol.">
        <title>Mesosutterella multiformis gen. nov., sp. nov., a member of the family Sutterellaceae and Sutterella megalosphaeroides sp. nov., isolated from human faeces.</title>
        <authorList>
            <person name="Sakamoto M."/>
            <person name="Ikeyama N."/>
            <person name="Kunihiro T."/>
            <person name="Iino T."/>
            <person name="Yuki M."/>
            <person name="Ohkuma M."/>
        </authorList>
    </citation>
    <scope>NUCLEOTIDE SEQUENCE [LARGE SCALE GENOMIC DNA]</scope>
    <source>
        <strain evidence="6 7">6FBBBH3</strain>
    </source>
</reference>